<reference evidence="1 2" key="1">
    <citation type="journal article" date="2018" name="Sci. Rep.">
        <title>Genomic signatures of local adaptation to the degree of environmental predictability in rotifers.</title>
        <authorList>
            <person name="Franch-Gras L."/>
            <person name="Hahn C."/>
            <person name="Garcia-Roger E.M."/>
            <person name="Carmona M.J."/>
            <person name="Serra M."/>
            <person name="Gomez A."/>
        </authorList>
    </citation>
    <scope>NUCLEOTIDE SEQUENCE [LARGE SCALE GENOMIC DNA]</scope>
    <source>
        <strain evidence="1">HYR1</strain>
    </source>
</reference>
<comment type="caution">
    <text evidence="1">The sequence shown here is derived from an EMBL/GenBank/DDBJ whole genome shotgun (WGS) entry which is preliminary data.</text>
</comment>
<evidence type="ECO:0000313" key="1">
    <source>
        <dbReference type="EMBL" id="RNA34173.1"/>
    </source>
</evidence>
<dbReference type="AlphaFoldDB" id="A0A3M7SED6"/>
<evidence type="ECO:0000313" key="2">
    <source>
        <dbReference type="Proteomes" id="UP000276133"/>
    </source>
</evidence>
<keyword evidence="2" id="KW-1185">Reference proteome</keyword>
<sequence>MRFFSNKTNICYLINFEIKSQYCSEIADVLKCQYKNYLNSNNNYKFLYSCSVDGWDYCNPENVRRDVLTGENLAHFIQISFDHFEHQILIINFILPNFFLNDICQLFLQHMQTTARLACGIDLLGVKYKKKRSGSRKNFLGDLSFPKLLLGGGQNKAATLAAKNLDREVGRLKK</sequence>
<protein>
    <submittedName>
        <fullName evidence="1">Uncharacterized protein</fullName>
    </submittedName>
</protein>
<organism evidence="1 2">
    <name type="scientific">Brachionus plicatilis</name>
    <name type="common">Marine rotifer</name>
    <name type="synonym">Brachionus muelleri</name>
    <dbReference type="NCBI Taxonomy" id="10195"/>
    <lineage>
        <taxon>Eukaryota</taxon>
        <taxon>Metazoa</taxon>
        <taxon>Spiralia</taxon>
        <taxon>Gnathifera</taxon>
        <taxon>Rotifera</taxon>
        <taxon>Eurotatoria</taxon>
        <taxon>Monogononta</taxon>
        <taxon>Pseudotrocha</taxon>
        <taxon>Ploima</taxon>
        <taxon>Brachionidae</taxon>
        <taxon>Brachionus</taxon>
    </lineage>
</organism>
<gene>
    <name evidence="1" type="ORF">BpHYR1_003069</name>
</gene>
<dbReference type="Proteomes" id="UP000276133">
    <property type="component" value="Unassembled WGS sequence"/>
</dbReference>
<name>A0A3M7SED6_BRAPC</name>
<proteinExistence type="predicted"/>
<dbReference type="EMBL" id="REGN01001518">
    <property type="protein sequence ID" value="RNA34173.1"/>
    <property type="molecule type" value="Genomic_DNA"/>
</dbReference>
<accession>A0A3M7SED6</accession>